<proteinExistence type="predicted"/>
<dbReference type="InterPro" id="IPR009057">
    <property type="entry name" value="Homeodomain-like_sf"/>
</dbReference>
<feature type="transmembrane region" description="Helical" evidence="4">
    <location>
        <begin position="126"/>
        <end position="147"/>
    </location>
</feature>
<dbReference type="InterPro" id="IPR018060">
    <property type="entry name" value="HTH_AraC"/>
</dbReference>
<evidence type="ECO:0000313" key="7">
    <source>
        <dbReference type="Proteomes" id="UP000293162"/>
    </source>
</evidence>
<reference evidence="6 7" key="1">
    <citation type="submission" date="2019-02" db="EMBL/GenBank/DDBJ databases">
        <title>Bacterial novel species Emticicia sp. 17J42-9 isolated from soil.</title>
        <authorList>
            <person name="Jung H.-Y."/>
        </authorList>
    </citation>
    <scope>NUCLEOTIDE SEQUENCE [LARGE SCALE GENOMIC DNA]</scope>
    <source>
        <strain evidence="6 7">17J42-9</strain>
    </source>
</reference>
<evidence type="ECO:0000256" key="1">
    <source>
        <dbReference type="ARBA" id="ARBA00023015"/>
    </source>
</evidence>
<organism evidence="6 7">
    <name type="scientific">Emticicia agri</name>
    <dbReference type="NCBI Taxonomy" id="2492393"/>
    <lineage>
        <taxon>Bacteria</taxon>
        <taxon>Pseudomonadati</taxon>
        <taxon>Bacteroidota</taxon>
        <taxon>Cytophagia</taxon>
        <taxon>Cytophagales</taxon>
        <taxon>Leadbetterellaceae</taxon>
        <taxon>Emticicia</taxon>
    </lineage>
</organism>
<evidence type="ECO:0000256" key="4">
    <source>
        <dbReference type="SAM" id="Phobius"/>
    </source>
</evidence>
<evidence type="ECO:0000259" key="5">
    <source>
        <dbReference type="PROSITE" id="PS01124"/>
    </source>
</evidence>
<feature type="transmembrane region" description="Helical" evidence="4">
    <location>
        <begin position="35"/>
        <end position="60"/>
    </location>
</feature>
<dbReference type="PANTHER" id="PTHR43280">
    <property type="entry name" value="ARAC-FAMILY TRANSCRIPTIONAL REGULATOR"/>
    <property type="match status" value="1"/>
</dbReference>
<dbReference type="Pfam" id="PF12833">
    <property type="entry name" value="HTH_18"/>
    <property type="match status" value="1"/>
</dbReference>
<feature type="transmembrane region" description="Helical" evidence="4">
    <location>
        <begin position="6"/>
        <end position="28"/>
    </location>
</feature>
<dbReference type="EMBL" id="SEWF01000016">
    <property type="protein sequence ID" value="RYU95289.1"/>
    <property type="molecule type" value="Genomic_DNA"/>
</dbReference>
<protein>
    <submittedName>
        <fullName evidence="6">AraC family transcriptional regulator</fullName>
    </submittedName>
</protein>
<feature type="transmembrane region" description="Helical" evidence="4">
    <location>
        <begin position="193"/>
        <end position="215"/>
    </location>
</feature>
<dbReference type="Proteomes" id="UP000293162">
    <property type="component" value="Unassembled WGS sequence"/>
</dbReference>
<dbReference type="PANTHER" id="PTHR43280:SF29">
    <property type="entry name" value="ARAC-FAMILY TRANSCRIPTIONAL REGULATOR"/>
    <property type="match status" value="1"/>
</dbReference>
<feature type="transmembrane region" description="Helical" evidence="4">
    <location>
        <begin position="99"/>
        <end position="120"/>
    </location>
</feature>
<keyword evidence="1" id="KW-0805">Transcription regulation</keyword>
<dbReference type="RefSeq" id="WP_130021338.1">
    <property type="nucleotide sequence ID" value="NZ_SEWF01000016.1"/>
</dbReference>
<dbReference type="SUPFAM" id="SSF46689">
    <property type="entry name" value="Homeodomain-like"/>
    <property type="match status" value="1"/>
</dbReference>
<dbReference type="AlphaFoldDB" id="A0A4Q5M004"/>
<keyword evidence="7" id="KW-1185">Reference proteome</keyword>
<keyword evidence="4" id="KW-0812">Transmembrane</keyword>
<gene>
    <name evidence="6" type="ORF">EWM59_12625</name>
</gene>
<feature type="domain" description="HTH araC/xylS-type" evidence="5">
    <location>
        <begin position="246"/>
        <end position="348"/>
    </location>
</feature>
<evidence type="ECO:0000256" key="3">
    <source>
        <dbReference type="ARBA" id="ARBA00023163"/>
    </source>
</evidence>
<feature type="transmembrane region" description="Helical" evidence="4">
    <location>
        <begin position="66"/>
        <end position="87"/>
    </location>
</feature>
<comment type="caution">
    <text evidence="6">The sequence shown here is derived from an EMBL/GenBank/DDBJ whole genome shotgun (WGS) entry which is preliminary data.</text>
</comment>
<accession>A0A4Q5M004</accession>
<keyword evidence="2" id="KW-0238">DNA-binding</keyword>
<evidence type="ECO:0000256" key="2">
    <source>
        <dbReference type="ARBA" id="ARBA00023125"/>
    </source>
</evidence>
<dbReference type="OrthoDB" id="5492415at2"/>
<dbReference type="GO" id="GO:0003700">
    <property type="term" value="F:DNA-binding transcription factor activity"/>
    <property type="evidence" value="ECO:0007669"/>
    <property type="project" value="InterPro"/>
</dbReference>
<keyword evidence="4" id="KW-1133">Transmembrane helix</keyword>
<evidence type="ECO:0000313" key="6">
    <source>
        <dbReference type="EMBL" id="RYU95289.1"/>
    </source>
</evidence>
<dbReference type="SMART" id="SM00342">
    <property type="entry name" value="HTH_ARAC"/>
    <property type="match status" value="1"/>
</dbReference>
<feature type="transmembrane region" description="Helical" evidence="4">
    <location>
        <begin position="168"/>
        <end position="187"/>
    </location>
</feature>
<dbReference type="Gene3D" id="1.10.10.60">
    <property type="entry name" value="Homeodomain-like"/>
    <property type="match status" value="2"/>
</dbReference>
<dbReference type="GO" id="GO:0043565">
    <property type="term" value="F:sequence-specific DNA binding"/>
    <property type="evidence" value="ECO:0007669"/>
    <property type="project" value="InterPro"/>
</dbReference>
<dbReference type="PROSITE" id="PS01124">
    <property type="entry name" value="HTH_ARAC_FAMILY_2"/>
    <property type="match status" value="1"/>
</dbReference>
<name>A0A4Q5M004_9BACT</name>
<keyword evidence="4" id="KW-0472">Membrane</keyword>
<keyword evidence="3" id="KW-0804">Transcription</keyword>
<sequence>MNIRQDILFFFSGLGVFNSLLLAAYFLFFKKTRTFTALLLGLLLLCLSIRVGKSVFLIFKPDLAKTYLQIGLSACFFIGPTLFYLIKSIREHIVKIPKYWKLNFALHLAIIVPIGVLFTYEEYPALWGQFIRFIYLQWFVYTVAAGIKMKEVFIKLFNKEEKLNLPEQFQLLLFTGNTIIFISYFLSLTNIPGFFYIIGPLSFTFILYISILFLLKKEKMDMQIFSPQDKYANKKIGDEQATALVQKLEQLLQTQELYKDPDLKLNDLSKRINISGHQLSQLLNYNLGKSFSTYINEYRINEACKMIIEQPNLTLEAIGYEVGFNSKSTFYTTFKKLRYTTPMLYKEKAEKSITS</sequence>